<name>A0A8S0V0U6_OLEEU</name>
<dbReference type="AlphaFoldDB" id="A0A8S0V0U6"/>
<accession>A0A8S0V0U6</accession>
<dbReference type="Proteomes" id="UP000594638">
    <property type="component" value="Unassembled WGS sequence"/>
</dbReference>
<sequence>MRCLSKKLKDLKCKENDLAMQDGCLEMYAMQFEEYCPPSVPSLTMDASELVSNQEVLKSVRNEIQILKNSITNLKTELKMRSLRTEFLGVDSAQRLYWIMELVEHPQIIVAEGISQDYQRRCSGKNFVPIGNKDRSSAGGSEARCPIYEDGYRNAAPSSW</sequence>
<protein>
    <submittedName>
        <fullName evidence="1">Uncharacterized protein</fullName>
    </submittedName>
</protein>
<proteinExistence type="predicted"/>
<feature type="non-terminal residue" evidence="1">
    <location>
        <position position="160"/>
    </location>
</feature>
<keyword evidence="2" id="KW-1185">Reference proteome</keyword>
<evidence type="ECO:0000313" key="1">
    <source>
        <dbReference type="EMBL" id="CAA3026963.1"/>
    </source>
</evidence>
<evidence type="ECO:0000313" key="2">
    <source>
        <dbReference type="Proteomes" id="UP000594638"/>
    </source>
</evidence>
<organism evidence="1 2">
    <name type="scientific">Olea europaea subsp. europaea</name>
    <dbReference type="NCBI Taxonomy" id="158383"/>
    <lineage>
        <taxon>Eukaryota</taxon>
        <taxon>Viridiplantae</taxon>
        <taxon>Streptophyta</taxon>
        <taxon>Embryophyta</taxon>
        <taxon>Tracheophyta</taxon>
        <taxon>Spermatophyta</taxon>
        <taxon>Magnoliopsida</taxon>
        <taxon>eudicotyledons</taxon>
        <taxon>Gunneridae</taxon>
        <taxon>Pentapetalae</taxon>
        <taxon>asterids</taxon>
        <taxon>lamiids</taxon>
        <taxon>Lamiales</taxon>
        <taxon>Oleaceae</taxon>
        <taxon>Oleeae</taxon>
        <taxon>Olea</taxon>
    </lineage>
</organism>
<reference evidence="1 2" key="1">
    <citation type="submission" date="2019-12" db="EMBL/GenBank/DDBJ databases">
        <authorList>
            <person name="Alioto T."/>
            <person name="Alioto T."/>
            <person name="Gomez Garrido J."/>
        </authorList>
    </citation>
    <scope>NUCLEOTIDE SEQUENCE [LARGE SCALE GENOMIC DNA]</scope>
</reference>
<gene>
    <name evidence="1" type="ORF">OLEA9_A008868</name>
</gene>
<dbReference type="EMBL" id="CACTIH010009183">
    <property type="protein sequence ID" value="CAA3026963.1"/>
    <property type="molecule type" value="Genomic_DNA"/>
</dbReference>
<comment type="caution">
    <text evidence="1">The sequence shown here is derived from an EMBL/GenBank/DDBJ whole genome shotgun (WGS) entry which is preliminary data.</text>
</comment>
<dbReference type="Gramene" id="OE9A008868T1">
    <property type="protein sequence ID" value="OE9A008868C1"/>
    <property type="gene ID" value="OE9A008868"/>
</dbReference>